<dbReference type="RefSeq" id="WP_280310462.1">
    <property type="nucleotide sequence ID" value="NZ_JAPDIQ010000009.1"/>
</dbReference>
<accession>A0ABT6IKN5</accession>
<keyword evidence="3" id="KW-1185">Reference proteome</keyword>
<evidence type="ECO:0000313" key="3">
    <source>
        <dbReference type="Proteomes" id="UP001157461"/>
    </source>
</evidence>
<name>A0ABT6IKN5_9PSED</name>
<evidence type="ECO:0000313" key="2">
    <source>
        <dbReference type="EMBL" id="MDH4765009.1"/>
    </source>
</evidence>
<gene>
    <name evidence="2" type="ORF">OMP44_19125</name>
</gene>
<dbReference type="Proteomes" id="UP001157461">
    <property type="component" value="Unassembled WGS sequence"/>
</dbReference>
<comment type="caution">
    <text evidence="2">The sequence shown here is derived from an EMBL/GenBank/DDBJ whole genome shotgun (WGS) entry which is preliminary data.</text>
</comment>
<proteinExistence type="predicted"/>
<protein>
    <submittedName>
        <fullName evidence="2">Uncharacterized protein</fullName>
    </submittedName>
</protein>
<evidence type="ECO:0000256" key="1">
    <source>
        <dbReference type="SAM" id="MobiDB-lite"/>
    </source>
</evidence>
<organism evidence="2 3">
    <name type="scientific">Pseudomonas flavocrustae</name>
    <dbReference type="NCBI Taxonomy" id="2991719"/>
    <lineage>
        <taxon>Bacteria</taxon>
        <taxon>Pseudomonadati</taxon>
        <taxon>Pseudomonadota</taxon>
        <taxon>Gammaproteobacteria</taxon>
        <taxon>Pseudomonadales</taxon>
        <taxon>Pseudomonadaceae</taxon>
        <taxon>Pseudomonas</taxon>
    </lineage>
</organism>
<sequence length="119" mass="13006">MTDIPGSRLTLIVDQPTPTPTARHRLPPREQAKALRLLRTLGLEADTPPELVLAWLERRDGGCSLPEAARQIGLGNWLGITTSLADLTQNLARFEAAYALDSVLDSLNVLVEQSPPESR</sequence>
<feature type="region of interest" description="Disordered" evidence="1">
    <location>
        <begin position="1"/>
        <end position="25"/>
    </location>
</feature>
<reference evidence="2 3" key="1">
    <citation type="submission" date="2022-10" db="EMBL/GenBank/DDBJ databases">
        <title>A novel Pseudomonas species, isolated from Passiflora incarnata leaves.</title>
        <authorList>
            <person name="Cueva-Yesquen L.G."/>
            <person name="Fantinatti-Garboggini F."/>
        </authorList>
    </citation>
    <scope>NUCLEOTIDE SEQUENCE [LARGE SCALE GENOMIC DNA]</scope>
    <source>
        <strain evidence="2 3">CBMAI 2609</strain>
    </source>
</reference>
<dbReference type="EMBL" id="JAPDIQ010000009">
    <property type="protein sequence ID" value="MDH4765009.1"/>
    <property type="molecule type" value="Genomic_DNA"/>
</dbReference>